<dbReference type="HOGENOM" id="CLU_011302_1_0_1"/>
<evidence type="ECO:0000256" key="1">
    <source>
        <dbReference type="ARBA" id="ARBA00001933"/>
    </source>
</evidence>
<evidence type="ECO:0000256" key="2">
    <source>
        <dbReference type="ARBA" id="ARBA00022679"/>
    </source>
</evidence>
<dbReference type="Proteomes" id="UP000030671">
    <property type="component" value="Unassembled WGS sequence"/>
</dbReference>
<evidence type="ECO:0000256" key="9">
    <source>
        <dbReference type="SAM" id="MobiDB-lite"/>
    </source>
</evidence>
<dbReference type="InParanoid" id="W4JY82"/>
<dbReference type="EC" id="2.5.1.48" evidence="7"/>
<evidence type="ECO:0000256" key="5">
    <source>
        <dbReference type="ARBA" id="ARBA00058439"/>
    </source>
</evidence>
<dbReference type="InterPro" id="IPR015424">
    <property type="entry name" value="PyrdxlP-dep_Trfase"/>
</dbReference>
<evidence type="ECO:0000256" key="8">
    <source>
        <dbReference type="ARBA" id="ARBA00083849"/>
    </source>
</evidence>
<evidence type="ECO:0000256" key="3">
    <source>
        <dbReference type="ARBA" id="ARBA00022898"/>
    </source>
</evidence>
<dbReference type="FunFam" id="3.90.1150.10:FF:000063">
    <property type="entry name" value="Probable cystathionine gamma-synthase"/>
    <property type="match status" value="1"/>
</dbReference>
<dbReference type="AlphaFoldDB" id="W4JY82"/>
<name>W4JY82_HETIT</name>
<dbReference type="GO" id="GO:0030170">
    <property type="term" value="F:pyridoxal phosphate binding"/>
    <property type="evidence" value="ECO:0007669"/>
    <property type="project" value="InterPro"/>
</dbReference>
<dbReference type="eggNOG" id="KOG0053">
    <property type="taxonomic scope" value="Eukaryota"/>
</dbReference>
<evidence type="ECO:0000256" key="7">
    <source>
        <dbReference type="ARBA" id="ARBA00066530"/>
    </source>
</evidence>
<evidence type="ECO:0000256" key="6">
    <source>
        <dbReference type="ARBA" id="ARBA00060510"/>
    </source>
</evidence>
<dbReference type="EMBL" id="KI925462">
    <property type="protein sequence ID" value="ETW77806.1"/>
    <property type="molecule type" value="Genomic_DNA"/>
</dbReference>
<dbReference type="SUPFAM" id="SSF53383">
    <property type="entry name" value="PLP-dependent transferases"/>
    <property type="match status" value="1"/>
</dbReference>
<comment type="pathway">
    <text evidence="6">Amino-acid biosynthesis; L-methionine biosynthesis via de novo pathway; L-cystathionine from O-succinyl-L-homoserine: step 1/1.</text>
</comment>
<feature type="compositionally biased region" description="Polar residues" evidence="9">
    <location>
        <begin position="155"/>
        <end position="167"/>
    </location>
</feature>
<evidence type="ECO:0000313" key="11">
    <source>
        <dbReference type="Proteomes" id="UP000030671"/>
    </source>
</evidence>
<sequence length="610" mass="66610">MTAPHNPTGNSVPPYTQHAISVSLPTWADNVGYEEGDPSVVSRMQTGYPRFFIHLSIRKLASICEQKFGTPSENALLLPSARTAEFARAFLTVRCVSARVVQLRLPDVGPDSGVHAVLFPAEFFPVAKQFWQHTGLGISSRLAEHCLSVLARDATTQPPATSAPSKTPNKHYAAKGKAIAGSPPGNTTISRGGPNTLSTLGDKSDDFDADMARFIEERYGRNLNVSSASNAKVALRRRIAGVLVNTAENSEAETEVGQSVRGVPVTENDVFLYPTGMAAIWSSHQLALGAIGERKTVCFGFPYTDTLKTLEKWGPGCYFFGHGLDETLDELETTLSTLSAQDPLRPPILALVTEFPSNPLLRSGNLPRLRQLADKYDFLIIIDETIGNFMNVQVLQYADIVVTSLTKVFSGDSNVMGGSLVLNPSQKHYETLKAHLQENYEDVYFDEDAIFMERNSRNFGRRIAVIDANAEAVCDLLYAAKQSASPAIKEVYYPKWQTAHNYDQCRLKGVDGRKGGYGGLFSLSFHSMQAGKAFFDNLPCFKGPSLGTNFTLACPYAILAHYTELEWAASFGVPSDLVRVSVGMESREVLLDAFKTALKAAEEAQQTIAP</sequence>
<dbReference type="OrthoDB" id="10047078at2759"/>
<dbReference type="FunFam" id="3.40.640.10:FF:000094">
    <property type="entry name" value="Probable cystathionine gamma-synthase"/>
    <property type="match status" value="1"/>
</dbReference>
<dbReference type="GO" id="GO:0019346">
    <property type="term" value="P:transsulfuration"/>
    <property type="evidence" value="ECO:0007669"/>
    <property type="project" value="InterPro"/>
</dbReference>
<feature type="region of interest" description="Disordered" evidence="9">
    <location>
        <begin position="155"/>
        <end position="202"/>
    </location>
</feature>
<comment type="function">
    <text evidence="5">Catalyzes the formation of L-cystathionine from O-succinyl-L-homoserine (OSHS) and L-cysteine, via a gamma-replacement reaction. In the absence of thiol, catalyzes gamma-elimination to form 2-oxobutanoate, succinate and ammonia.</text>
</comment>
<dbReference type="Gene3D" id="3.40.640.10">
    <property type="entry name" value="Type I PLP-dependent aspartate aminotransferase-like (Major domain)"/>
    <property type="match status" value="1"/>
</dbReference>
<comment type="catalytic activity">
    <reaction evidence="4">
        <text>O-succinyl-L-homoserine + L-cysteine = L,L-cystathionine + succinate + H(+)</text>
        <dbReference type="Rhea" id="RHEA:20397"/>
        <dbReference type="ChEBI" id="CHEBI:15378"/>
        <dbReference type="ChEBI" id="CHEBI:30031"/>
        <dbReference type="ChEBI" id="CHEBI:35235"/>
        <dbReference type="ChEBI" id="CHEBI:57661"/>
        <dbReference type="ChEBI" id="CHEBI:58161"/>
        <dbReference type="EC" id="2.5.1.48"/>
    </reaction>
</comment>
<protein>
    <recommendedName>
        <fullName evidence="7">cystathionine gamma-synthase</fullName>
        <ecNumber evidence="7">2.5.1.48</ecNumber>
    </recommendedName>
    <alternativeName>
        <fullName evidence="8">O-succinylhomoserine (thiol)-lyase</fullName>
    </alternativeName>
</protein>
<dbReference type="InterPro" id="IPR051750">
    <property type="entry name" value="Trans-sulfuration_enzymes"/>
</dbReference>
<dbReference type="GeneID" id="20678799"/>
<organism evidence="10 11">
    <name type="scientific">Heterobasidion irregulare (strain TC 32-1)</name>
    <dbReference type="NCBI Taxonomy" id="747525"/>
    <lineage>
        <taxon>Eukaryota</taxon>
        <taxon>Fungi</taxon>
        <taxon>Dikarya</taxon>
        <taxon>Basidiomycota</taxon>
        <taxon>Agaricomycotina</taxon>
        <taxon>Agaricomycetes</taxon>
        <taxon>Russulales</taxon>
        <taxon>Bondarzewiaceae</taxon>
        <taxon>Heterobasidion</taxon>
        <taxon>Heterobasidion annosum species complex</taxon>
    </lineage>
</organism>
<evidence type="ECO:0000313" key="10">
    <source>
        <dbReference type="EMBL" id="ETW77806.1"/>
    </source>
</evidence>
<keyword evidence="11" id="KW-1185">Reference proteome</keyword>
<comment type="cofactor">
    <cofactor evidence="1">
        <name>pyridoxal 5'-phosphate</name>
        <dbReference type="ChEBI" id="CHEBI:597326"/>
    </cofactor>
</comment>
<dbReference type="PANTHER" id="PTHR42699:SF1">
    <property type="entry name" value="CYSTATHIONINE GAMMA-SYNTHASE-RELATED"/>
    <property type="match status" value="1"/>
</dbReference>
<dbReference type="FunCoup" id="W4JY82">
    <property type="interactions" value="118"/>
</dbReference>
<reference evidence="10 11" key="1">
    <citation type="journal article" date="2012" name="New Phytol.">
        <title>Insight into trade-off between wood decay and parasitism from the genome of a fungal forest pathogen.</title>
        <authorList>
            <person name="Olson A."/>
            <person name="Aerts A."/>
            <person name="Asiegbu F."/>
            <person name="Belbahri L."/>
            <person name="Bouzid O."/>
            <person name="Broberg A."/>
            <person name="Canback B."/>
            <person name="Coutinho P.M."/>
            <person name="Cullen D."/>
            <person name="Dalman K."/>
            <person name="Deflorio G."/>
            <person name="van Diepen L.T."/>
            <person name="Dunand C."/>
            <person name="Duplessis S."/>
            <person name="Durling M."/>
            <person name="Gonthier P."/>
            <person name="Grimwood J."/>
            <person name="Fossdal C.G."/>
            <person name="Hansson D."/>
            <person name="Henrissat B."/>
            <person name="Hietala A."/>
            <person name="Himmelstrand K."/>
            <person name="Hoffmeister D."/>
            <person name="Hogberg N."/>
            <person name="James T.Y."/>
            <person name="Karlsson M."/>
            <person name="Kohler A."/>
            <person name="Kues U."/>
            <person name="Lee Y.H."/>
            <person name="Lin Y.C."/>
            <person name="Lind M."/>
            <person name="Lindquist E."/>
            <person name="Lombard V."/>
            <person name="Lucas S."/>
            <person name="Lunden K."/>
            <person name="Morin E."/>
            <person name="Murat C."/>
            <person name="Park J."/>
            <person name="Raffaello T."/>
            <person name="Rouze P."/>
            <person name="Salamov A."/>
            <person name="Schmutz J."/>
            <person name="Solheim H."/>
            <person name="Stahlberg J."/>
            <person name="Velez H."/>
            <person name="de Vries R.P."/>
            <person name="Wiebenga A."/>
            <person name="Woodward S."/>
            <person name="Yakovlev I."/>
            <person name="Garbelotto M."/>
            <person name="Martin F."/>
            <person name="Grigoriev I.V."/>
            <person name="Stenlid J."/>
        </authorList>
    </citation>
    <scope>NUCLEOTIDE SEQUENCE [LARGE SCALE GENOMIC DNA]</scope>
    <source>
        <strain evidence="10 11">TC 32-1</strain>
    </source>
</reference>
<keyword evidence="2" id="KW-0808">Transferase</keyword>
<dbReference type="STRING" id="747525.W4JY82"/>
<keyword evidence="3" id="KW-0663">Pyridoxal phosphate</keyword>
<dbReference type="RefSeq" id="XP_009549673.1">
    <property type="nucleotide sequence ID" value="XM_009551378.1"/>
</dbReference>
<dbReference type="Pfam" id="PF01053">
    <property type="entry name" value="Cys_Met_Meta_PP"/>
    <property type="match status" value="1"/>
</dbReference>
<dbReference type="InterPro" id="IPR015421">
    <property type="entry name" value="PyrdxlP-dep_Trfase_major"/>
</dbReference>
<dbReference type="InterPro" id="IPR000277">
    <property type="entry name" value="Cys/Met-Metab_PyrdxlP-dep_enz"/>
</dbReference>
<dbReference type="PANTHER" id="PTHR42699">
    <property type="match status" value="1"/>
</dbReference>
<proteinExistence type="predicted"/>
<dbReference type="Gene3D" id="3.90.1150.10">
    <property type="entry name" value="Aspartate Aminotransferase, domain 1"/>
    <property type="match status" value="1"/>
</dbReference>
<dbReference type="InterPro" id="IPR015422">
    <property type="entry name" value="PyrdxlP-dep_Trfase_small"/>
</dbReference>
<dbReference type="GO" id="GO:0003962">
    <property type="term" value="F:cystathionine gamma-synthase activity"/>
    <property type="evidence" value="ECO:0007669"/>
    <property type="project" value="UniProtKB-EC"/>
</dbReference>
<dbReference type="KEGG" id="hir:HETIRDRAFT_67186"/>
<feature type="compositionally biased region" description="Polar residues" evidence="9">
    <location>
        <begin position="184"/>
        <end position="201"/>
    </location>
</feature>
<accession>W4JY82</accession>
<gene>
    <name evidence="10" type="ORF">HETIRDRAFT_67186</name>
</gene>
<evidence type="ECO:0000256" key="4">
    <source>
        <dbReference type="ARBA" id="ARBA00051441"/>
    </source>
</evidence>